<dbReference type="AlphaFoldDB" id="A0A8H8CSQ3"/>
<comment type="caution">
    <text evidence="2">The sequence shown here is derived from an EMBL/GenBank/DDBJ whole genome shotgun (WGS) entry which is preliminary data.</text>
</comment>
<name>A0A8H8CSQ3_AJECA</name>
<dbReference type="EMBL" id="JAEVHI010000006">
    <property type="protein sequence ID" value="KAG5288470.1"/>
    <property type="molecule type" value="Genomic_DNA"/>
</dbReference>
<sequence length="76" mass="8404">MHECFRGRGGWLGSCLLAWLGVSPSYSLTNPPPAVIDLKSVLPTRWLGLEIGMRSWHNRAGRNTVSRREKGQGGDL</sequence>
<gene>
    <name evidence="2" type="ORF">I7I52_11972</name>
</gene>
<evidence type="ECO:0000256" key="1">
    <source>
        <dbReference type="SAM" id="SignalP"/>
    </source>
</evidence>
<feature type="chain" id="PRO_5034559174" description="Secreted protein" evidence="1">
    <location>
        <begin position="28"/>
        <end position="76"/>
    </location>
</feature>
<reference evidence="2 3" key="1">
    <citation type="submission" date="2021-01" db="EMBL/GenBank/DDBJ databases">
        <title>Chromosome-level genome assembly of a human fungal pathogen reveals clustering of transcriptionally co-regulated genes.</title>
        <authorList>
            <person name="Voorhies M."/>
            <person name="Cohen S."/>
            <person name="Shea T.P."/>
            <person name="Petrus S."/>
            <person name="Munoz J.F."/>
            <person name="Poplawski S."/>
            <person name="Goldman W.E."/>
            <person name="Michael T."/>
            <person name="Cuomo C.A."/>
            <person name="Sil A."/>
            <person name="Beyhan S."/>
        </authorList>
    </citation>
    <scope>NUCLEOTIDE SEQUENCE [LARGE SCALE GENOMIC DNA]</scope>
    <source>
        <strain evidence="2 3">G184AR</strain>
    </source>
</reference>
<organism evidence="2 3">
    <name type="scientific">Ajellomyces capsulatus</name>
    <name type="common">Darling's disease fungus</name>
    <name type="synonym">Histoplasma capsulatum</name>
    <dbReference type="NCBI Taxonomy" id="5037"/>
    <lineage>
        <taxon>Eukaryota</taxon>
        <taxon>Fungi</taxon>
        <taxon>Dikarya</taxon>
        <taxon>Ascomycota</taxon>
        <taxon>Pezizomycotina</taxon>
        <taxon>Eurotiomycetes</taxon>
        <taxon>Eurotiomycetidae</taxon>
        <taxon>Onygenales</taxon>
        <taxon>Ajellomycetaceae</taxon>
        <taxon>Histoplasma</taxon>
    </lineage>
</organism>
<feature type="signal peptide" evidence="1">
    <location>
        <begin position="1"/>
        <end position="27"/>
    </location>
</feature>
<dbReference type="VEuPathDB" id="FungiDB:I7I52_11972"/>
<proteinExistence type="predicted"/>
<evidence type="ECO:0000313" key="2">
    <source>
        <dbReference type="EMBL" id="KAG5288470.1"/>
    </source>
</evidence>
<evidence type="ECO:0008006" key="4">
    <source>
        <dbReference type="Google" id="ProtNLM"/>
    </source>
</evidence>
<evidence type="ECO:0000313" key="3">
    <source>
        <dbReference type="Proteomes" id="UP000670092"/>
    </source>
</evidence>
<protein>
    <recommendedName>
        <fullName evidence="4">Secreted protein</fullName>
    </recommendedName>
</protein>
<dbReference type="Proteomes" id="UP000670092">
    <property type="component" value="Unassembled WGS sequence"/>
</dbReference>
<keyword evidence="1" id="KW-0732">Signal</keyword>
<accession>A0A8H8CSQ3</accession>